<comment type="caution">
    <text evidence="1">The sequence shown here is derived from an EMBL/GenBank/DDBJ whole genome shotgun (WGS) entry which is preliminary data.</text>
</comment>
<protein>
    <submittedName>
        <fullName evidence="1">Uncharacterized protein</fullName>
    </submittedName>
</protein>
<reference evidence="1 2" key="1">
    <citation type="submission" date="2020-08" db="EMBL/GenBank/DDBJ databases">
        <title>Sequencing the genomes of 1000 actinobacteria strains.</title>
        <authorList>
            <person name="Klenk H.-P."/>
        </authorList>
    </citation>
    <scope>NUCLEOTIDE SEQUENCE [LARGE SCALE GENOMIC DNA]</scope>
    <source>
        <strain evidence="1 2">DSM 43023</strain>
    </source>
</reference>
<sequence>MRTNGTAIARRFAEHHRFFALNDFARNQPPEPLKWWLRNRESYRSHVVLGWFCRSRVLYAPSALRQDFAFLRDQRLPTASERDHTAPESPDSIGPLQGPYVATCGICEKSTHSPLMSLSAISLRVP</sequence>
<evidence type="ECO:0000313" key="1">
    <source>
        <dbReference type="EMBL" id="MBB4942239.1"/>
    </source>
</evidence>
<gene>
    <name evidence="1" type="ORF">FHR32_006625</name>
</gene>
<dbReference type="AlphaFoldDB" id="A0A7W7WDE3"/>
<keyword evidence="2" id="KW-1185">Reference proteome</keyword>
<organism evidence="1 2">
    <name type="scientific">Streptosporangium album</name>
    <dbReference type="NCBI Taxonomy" id="47479"/>
    <lineage>
        <taxon>Bacteria</taxon>
        <taxon>Bacillati</taxon>
        <taxon>Actinomycetota</taxon>
        <taxon>Actinomycetes</taxon>
        <taxon>Streptosporangiales</taxon>
        <taxon>Streptosporangiaceae</taxon>
        <taxon>Streptosporangium</taxon>
    </lineage>
</organism>
<accession>A0A7W7WDE3</accession>
<dbReference type="Proteomes" id="UP000534286">
    <property type="component" value="Unassembled WGS sequence"/>
</dbReference>
<dbReference type="EMBL" id="JACHJU010000003">
    <property type="protein sequence ID" value="MBB4942239.1"/>
    <property type="molecule type" value="Genomic_DNA"/>
</dbReference>
<evidence type="ECO:0000313" key="2">
    <source>
        <dbReference type="Proteomes" id="UP000534286"/>
    </source>
</evidence>
<proteinExistence type="predicted"/>
<name>A0A7W7WDE3_9ACTN</name>